<dbReference type="EMBL" id="JADZSC010000003">
    <property type="protein sequence ID" value="MBH0231166.1"/>
    <property type="molecule type" value="Genomic_DNA"/>
</dbReference>
<dbReference type="Pfam" id="PF19754">
    <property type="entry name" value="DUF6241"/>
    <property type="match status" value="1"/>
</dbReference>
<protein>
    <submittedName>
        <fullName evidence="1">Uncharacterized protein</fullName>
    </submittedName>
</protein>
<dbReference type="AlphaFoldDB" id="A0A931MWA5"/>
<proteinExistence type="predicted"/>
<comment type="caution">
    <text evidence="1">The sequence shown here is derived from an EMBL/GenBank/DDBJ whole genome shotgun (WGS) entry which is preliminary data.</text>
</comment>
<accession>A0A931MWA5</accession>
<gene>
    <name evidence="1" type="ORF">H0267_13145</name>
</gene>
<dbReference type="InterPro" id="IPR046208">
    <property type="entry name" value="DUF6241"/>
</dbReference>
<evidence type="ECO:0000313" key="1">
    <source>
        <dbReference type="EMBL" id="MBH0231166.1"/>
    </source>
</evidence>
<name>A0A931MWA5_9BACI</name>
<reference evidence="1 2" key="1">
    <citation type="journal article" date="2005" name="Int. J. Syst. Evol. Microbiol.">
        <title>Halobacillus yeomjeoni sp. nov., isolated from a marine solar saltern in Korea.</title>
        <authorList>
            <person name="Yoon J.H."/>
            <person name="Kang S.J."/>
            <person name="Lee C.H."/>
            <person name="Oh H.W."/>
            <person name="Oh T.K."/>
        </authorList>
    </citation>
    <scope>NUCLEOTIDE SEQUENCE [LARGE SCALE GENOMIC DNA]</scope>
    <source>
        <strain evidence="1 2">KCTC 3957</strain>
    </source>
</reference>
<evidence type="ECO:0000313" key="2">
    <source>
        <dbReference type="Proteomes" id="UP000614490"/>
    </source>
</evidence>
<sequence length="178" mass="20156">MKKMIVFSLIGLLIVGGGVMWYAQGELMPSNGNEVETAKNSHGAQGAVSGAVTEEDLETFEEEGKNPFGETIPADKLSEDNVKDYIHGMSHQKVKAKKKWYFYEMHPERITWLLESLDQVELKHEDVYKRILQKWQAGNFDTVDDDHNAIWNLNNGTVGKATGILSPEEEKKFVEKNK</sequence>
<keyword evidence="2" id="KW-1185">Reference proteome</keyword>
<dbReference type="Proteomes" id="UP000614490">
    <property type="component" value="Unassembled WGS sequence"/>
</dbReference>
<organism evidence="1 2">
    <name type="scientific">Halobacillus yeomjeoni</name>
    <dbReference type="NCBI Taxonomy" id="311194"/>
    <lineage>
        <taxon>Bacteria</taxon>
        <taxon>Bacillati</taxon>
        <taxon>Bacillota</taxon>
        <taxon>Bacilli</taxon>
        <taxon>Bacillales</taxon>
        <taxon>Bacillaceae</taxon>
        <taxon>Halobacillus</taxon>
    </lineage>
</organism>